<keyword evidence="1" id="KW-1133">Transmembrane helix</keyword>
<feature type="transmembrane region" description="Helical" evidence="1">
    <location>
        <begin position="136"/>
        <end position="155"/>
    </location>
</feature>
<reference evidence="3" key="1">
    <citation type="submission" date="2021-11" db="EMBL/GenBank/DDBJ databases">
        <authorList>
            <person name="Rodrigo-Torres L."/>
            <person name="Arahal R. D."/>
            <person name="Lucena T."/>
        </authorList>
    </citation>
    <scope>NUCLEOTIDE SEQUENCE</scope>
    <source>
        <strain evidence="3">CECT 7929</strain>
    </source>
</reference>
<comment type="caution">
    <text evidence="3">The sequence shown here is derived from an EMBL/GenBank/DDBJ whole genome shotgun (WGS) entry which is preliminary data.</text>
</comment>
<keyword evidence="1" id="KW-0472">Membrane</keyword>
<feature type="transmembrane region" description="Helical" evidence="1">
    <location>
        <begin position="161"/>
        <end position="181"/>
    </location>
</feature>
<keyword evidence="1" id="KW-0812">Transmembrane</keyword>
<protein>
    <recommendedName>
        <fullName evidence="2">EamA domain-containing protein</fullName>
    </recommendedName>
</protein>
<feature type="transmembrane region" description="Helical" evidence="1">
    <location>
        <begin position="251"/>
        <end position="268"/>
    </location>
</feature>
<evidence type="ECO:0000256" key="1">
    <source>
        <dbReference type="SAM" id="Phobius"/>
    </source>
</evidence>
<evidence type="ECO:0000259" key="2">
    <source>
        <dbReference type="Pfam" id="PF00892"/>
    </source>
</evidence>
<dbReference type="RefSeq" id="WP_237466017.1">
    <property type="nucleotide sequence ID" value="NZ_CAKLDI010000001.1"/>
</dbReference>
<feature type="domain" description="EamA" evidence="2">
    <location>
        <begin position="163"/>
        <end position="288"/>
    </location>
</feature>
<accession>A0ABM8ZTD7</accession>
<dbReference type="InterPro" id="IPR037185">
    <property type="entry name" value="EmrE-like"/>
</dbReference>
<keyword evidence="4" id="KW-1185">Reference proteome</keyword>
<gene>
    <name evidence="3" type="ORF">VST7929_01450</name>
</gene>
<feature type="transmembrane region" description="Helical" evidence="1">
    <location>
        <begin position="274"/>
        <end position="293"/>
    </location>
</feature>
<organism evidence="3 4">
    <name type="scientific">Vibrio stylophorae</name>
    <dbReference type="NCBI Taxonomy" id="659351"/>
    <lineage>
        <taxon>Bacteria</taxon>
        <taxon>Pseudomonadati</taxon>
        <taxon>Pseudomonadota</taxon>
        <taxon>Gammaproteobacteria</taxon>
        <taxon>Vibrionales</taxon>
        <taxon>Vibrionaceae</taxon>
        <taxon>Vibrio</taxon>
    </lineage>
</organism>
<feature type="transmembrane region" description="Helical" evidence="1">
    <location>
        <begin position="188"/>
        <end position="207"/>
    </location>
</feature>
<evidence type="ECO:0000313" key="4">
    <source>
        <dbReference type="Proteomes" id="UP000838672"/>
    </source>
</evidence>
<feature type="transmembrane region" description="Helical" evidence="1">
    <location>
        <begin position="107"/>
        <end position="129"/>
    </location>
</feature>
<dbReference type="InterPro" id="IPR000620">
    <property type="entry name" value="EamA_dom"/>
</dbReference>
<dbReference type="EMBL" id="CAKLDI010000001">
    <property type="protein sequence ID" value="CAH0533580.1"/>
    <property type="molecule type" value="Genomic_DNA"/>
</dbReference>
<sequence>MGPFATHSSQPNHPLSPANQGRLYTLAGVMILSFDSLLVRLIAAEPWTLIFWRGLLPALVYFAVQQWRDPSVLRKHAYKPTLAILLTGLLLAISTSCFVFSLSETQVASTLVLANTTPLITAVIAFVFLKEKLDIGTLLAIVLSVGGVMFIFGYAPSQSALHGDALALITASTMAIYLTMLRKTKAQYATVFLIYGGIFTALLALSQGAQPFSLEGKQWPLMFVLSAIVLPGAFLCINVGPRYLPAAETSLILLLEILFGPLWVWLILGNTPTQSVMMGAGLILFALVAQTLWTQRMEKKTH</sequence>
<dbReference type="Pfam" id="PF00892">
    <property type="entry name" value="EamA"/>
    <property type="match status" value="2"/>
</dbReference>
<dbReference type="SUPFAM" id="SSF103481">
    <property type="entry name" value="Multidrug resistance efflux transporter EmrE"/>
    <property type="match status" value="2"/>
</dbReference>
<feature type="domain" description="EamA" evidence="2">
    <location>
        <begin position="21"/>
        <end position="152"/>
    </location>
</feature>
<name>A0ABM8ZTD7_9VIBR</name>
<dbReference type="Proteomes" id="UP000838672">
    <property type="component" value="Unassembled WGS sequence"/>
</dbReference>
<feature type="transmembrane region" description="Helical" evidence="1">
    <location>
        <begin position="219"/>
        <end position="239"/>
    </location>
</feature>
<feature type="transmembrane region" description="Helical" evidence="1">
    <location>
        <begin position="49"/>
        <end position="68"/>
    </location>
</feature>
<evidence type="ECO:0000313" key="3">
    <source>
        <dbReference type="EMBL" id="CAH0533580.1"/>
    </source>
</evidence>
<proteinExistence type="predicted"/>
<feature type="transmembrane region" description="Helical" evidence="1">
    <location>
        <begin position="80"/>
        <end position="101"/>
    </location>
</feature>
<dbReference type="PANTHER" id="PTHR22911">
    <property type="entry name" value="ACYL-MALONYL CONDENSING ENZYME-RELATED"/>
    <property type="match status" value="1"/>
</dbReference>
<dbReference type="Gene3D" id="1.10.3730.20">
    <property type="match status" value="1"/>
</dbReference>